<sequence length="109" mass="11862">MMIRLGVCALALACALTVLALVANSSEGLEGILYEDLTCEELAFSYSFNREVLEDMLVYHDGCLEFIDPELSGHDHGALGCSFIREHGLFVQGIVNDIAAVHNIKCADE</sequence>
<dbReference type="EMBL" id="LAZR01059153">
    <property type="protein sequence ID" value="KKK68406.1"/>
    <property type="molecule type" value="Genomic_DNA"/>
</dbReference>
<comment type="caution">
    <text evidence="1">The sequence shown here is derived from an EMBL/GenBank/DDBJ whole genome shotgun (WGS) entry which is preliminary data.</text>
</comment>
<accession>A0A0F9A856</accession>
<name>A0A0F9A856_9ZZZZ</name>
<evidence type="ECO:0000313" key="1">
    <source>
        <dbReference type="EMBL" id="KKK68406.1"/>
    </source>
</evidence>
<organism evidence="1">
    <name type="scientific">marine sediment metagenome</name>
    <dbReference type="NCBI Taxonomy" id="412755"/>
    <lineage>
        <taxon>unclassified sequences</taxon>
        <taxon>metagenomes</taxon>
        <taxon>ecological metagenomes</taxon>
    </lineage>
</organism>
<dbReference type="AlphaFoldDB" id="A0A0F9A856"/>
<proteinExistence type="predicted"/>
<reference evidence="1" key="1">
    <citation type="journal article" date="2015" name="Nature">
        <title>Complex archaea that bridge the gap between prokaryotes and eukaryotes.</title>
        <authorList>
            <person name="Spang A."/>
            <person name="Saw J.H."/>
            <person name="Jorgensen S.L."/>
            <person name="Zaremba-Niedzwiedzka K."/>
            <person name="Martijn J."/>
            <person name="Lind A.E."/>
            <person name="van Eijk R."/>
            <person name="Schleper C."/>
            <person name="Guy L."/>
            <person name="Ettema T.J."/>
        </authorList>
    </citation>
    <scope>NUCLEOTIDE SEQUENCE</scope>
</reference>
<protein>
    <submittedName>
        <fullName evidence="1">Uncharacterized protein</fullName>
    </submittedName>
</protein>
<gene>
    <name evidence="1" type="ORF">LCGC14_2944360</name>
</gene>